<accession>A0ABM8DZ29</accession>
<dbReference type="SUPFAM" id="SSF48452">
    <property type="entry name" value="TPR-like"/>
    <property type="match status" value="1"/>
</dbReference>
<dbReference type="InterPro" id="IPR005158">
    <property type="entry name" value="BTAD"/>
</dbReference>
<proteinExistence type="predicted"/>
<dbReference type="Gene3D" id="1.10.10.10">
    <property type="entry name" value="Winged helix-like DNA-binding domain superfamily/Winged helix DNA-binding domain"/>
    <property type="match status" value="1"/>
</dbReference>
<dbReference type="InterPro" id="IPR049052">
    <property type="entry name" value="nSTAND1"/>
</dbReference>
<dbReference type="RefSeq" id="WP_263798501.1">
    <property type="nucleotide sequence ID" value="NZ_AP027141.1"/>
</dbReference>
<keyword evidence="1" id="KW-0805">Transcription regulation</keyword>
<evidence type="ECO:0000256" key="1">
    <source>
        <dbReference type="ARBA" id="ARBA00023015"/>
    </source>
</evidence>
<dbReference type="InterPro" id="IPR011045">
    <property type="entry name" value="N2O_reductase_N"/>
</dbReference>
<dbReference type="SUPFAM" id="SSF52540">
    <property type="entry name" value="P-loop containing nucleoside triphosphate hydrolases"/>
    <property type="match status" value="1"/>
</dbReference>
<dbReference type="SUPFAM" id="SSF46894">
    <property type="entry name" value="C-terminal effector domain of the bipartite response regulators"/>
    <property type="match status" value="1"/>
</dbReference>
<dbReference type="Gene3D" id="1.25.40.10">
    <property type="entry name" value="Tetratricopeptide repeat domain"/>
    <property type="match status" value="1"/>
</dbReference>
<dbReference type="Pfam" id="PF03704">
    <property type="entry name" value="BTAD"/>
    <property type="match status" value="1"/>
</dbReference>
<dbReference type="SUPFAM" id="SSF50974">
    <property type="entry name" value="Nitrous oxide reductase, N-terminal domain"/>
    <property type="match status" value="1"/>
</dbReference>
<dbReference type="Gene3D" id="2.130.10.10">
    <property type="entry name" value="YVTN repeat-like/Quinoprotein amine dehydrogenase"/>
    <property type="match status" value="1"/>
</dbReference>
<keyword evidence="5" id="KW-1185">Reference proteome</keyword>
<dbReference type="Pfam" id="PF20703">
    <property type="entry name" value="nSTAND1"/>
    <property type="match status" value="1"/>
</dbReference>
<evidence type="ECO:0000313" key="4">
    <source>
        <dbReference type="EMBL" id="BDV30913.1"/>
    </source>
</evidence>
<dbReference type="EMBL" id="AP027141">
    <property type="protein sequence ID" value="BDV30913.1"/>
    <property type="molecule type" value="Genomic_DNA"/>
</dbReference>
<dbReference type="Proteomes" id="UP001317779">
    <property type="component" value="Chromosome"/>
</dbReference>
<dbReference type="InterPro" id="IPR015943">
    <property type="entry name" value="WD40/YVTN_repeat-like_dom_sf"/>
</dbReference>
<dbReference type="InterPro" id="IPR027417">
    <property type="entry name" value="P-loop_NTPase"/>
</dbReference>
<evidence type="ECO:0000256" key="2">
    <source>
        <dbReference type="ARBA" id="ARBA00023163"/>
    </source>
</evidence>
<dbReference type="PANTHER" id="PTHR35807">
    <property type="entry name" value="TRANSCRIPTIONAL REGULATOR REDD-RELATED"/>
    <property type="match status" value="1"/>
</dbReference>
<gene>
    <name evidence="4" type="ORF">Microterr_15730</name>
</gene>
<keyword evidence="2" id="KW-0804">Transcription</keyword>
<organism evidence="4 5">
    <name type="scientific">Microbacterium terricola</name>
    <dbReference type="NCBI Taxonomy" id="344163"/>
    <lineage>
        <taxon>Bacteria</taxon>
        <taxon>Bacillati</taxon>
        <taxon>Actinomycetota</taxon>
        <taxon>Actinomycetes</taxon>
        <taxon>Micrococcales</taxon>
        <taxon>Microbacteriaceae</taxon>
        <taxon>Microbacterium</taxon>
    </lineage>
</organism>
<dbReference type="InterPro" id="IPR036388">
    <property type="entry name" value="WH-like_DNA-bd_sf"/>
</dbReference>
<dbReference type="InterPro" id="IPR016032">
    <property type="entry name" value="Sig_transdc_resp-reg_C-effctor"/>
</dbReference>
<evidence type="ECO:0000313" key="5">
    <source>
        <dbReference type="Proteomes" id="UP001317779"/>
    </source>
</evidence>
<protein>
    <recommendedName>
        <fullName evidence="3">Bacterial transcriptional activator domain-containing protein</fullName>
    </recommendedName>
</protein>
<dbReference type="PANTHER" id="PTHR35807:SF1">
    <property type="entry name" value="TRANSCRIPTIONAL REGULATOR REDD"/>
    <property type="match status" value="1"/>
</dbReference>
<reference evidence="4 5" key="1">
    <citation type="submission" date="2022-12" db="EMBL/GenBank/DDBJ databases">
        <title>Microbacterium terricola strain KV-448 chromosome, complete genome.</title>
        <authorList>
            <person name="Oshima T."/>
            <person name="Moriya T."/>
            <person name="Bessho Y."/>
        </authorList>
    </citation>
    <scope>NUCLEOTIDE SEQUENCE [LARGE SCALE GENOMIC DNA]</scope>
    <source>
        <strain evidence="4 5">KV-448</strain>
    </source>
</reference>
<feature type="domain" description="Bacterial transcriptional activator" evidence="3">
    <location>
        <begin position="89"/>
        <end position="234"/>
    </location>
</feature>
<dbReference type="SMART" id="SM01043">
    <property type="entry name" value="BTAD"/>
    <property type="match status" value="1"/>
</dbReference>
<dbReference type="InterPro" id="IPR051677">
    <property type="entry name" value="AfsR-DnrI-RedD_regulator"/>
</dbReference>
<dbReference type="SUPFAM" id="SSF82171">
    <property type="entry name" value="DPP6 N-terminal domain-like"/>
    <property type="match status" value="1"/>
</dbReference>
<dbReference type="InterPro" id="IPR011990">
    <property type="entry name" value="TPR-like_helical_dom_sf"/>
</dbReference>
<name>A0ABM8DZ29_9MICO</name>
<evidence type="ECO:0000259" key="3">
    <source>
        <dbReference type="SMART" id="SM01043"/>
    </source>
</evidence>
<sequence>MTVRVLGPLDTGAPQLSPRERTILSALLVRLGSSVAPDELADACWGADVPATWPQQVKKSISTIRARLGHEAVQTRGSEYAAGIDPEAIDAVRFERLVSTARQHALHGDVDRAVDAYQRALGLWRGSPYPDVASWEPGVVEALRLADIRDSVEEELLDARLRSGEQRAVIPTAERLVRENPLREDRWAILALANYRAGRQAEALATVRAARERLLDELGIEPGARLRDLETGMLRQDPALLPAQELLSTSPDCPYPGLAAFGPDDADLFFGREPDIEAIIERVRPGAIVTVSGPSGSGKSSLVLAGVVPRLEAPQRTIRIIHPSGGGAAAVRDAAAHGATVLVIDQAEELVHAPADEIAEFCARVAAFLEEGGAVIVTVRSDFLDRATGLPGVGVALGRGVYALAPLTADALREAVEGPARRARLRLEPGLVELVLRDAADRATTLPHVSHALRETWSRREGSTLTVDGYETAGGIAGAIAQSADTLYRSLDAADQELCRALMMRLVEREPGGAALRRRVAAAPLVADPDRRRIIERLVDARLIAADGDAIVIAHEAVATAWPRLDGWLADDAEGGRLLRALESAVQTWEADGRPDDGLLRGARLHATMEWRDAASPDLTEAETAYLAASATREQDDVRELELRAAAQRTQNRRLRWALAVAAVLLVVALVSGGVAAVQGRVAAAAAEDSLIEAVTAKSRALQDTARDVGALLAAEAYRRWPDDPRTQAALMSTMTAAGGVEAVTYLDDAEWRSGMYPIPGTDEVVAARGTTVRINDLRTGEVLRVLETSMAPSDQLFRPWVRVSADGSTIAVLQHFWGEGTAIEDDREKVYFFDASSGGLIGSPVDVAVGAETFALSSDGRFATWAFPGTVVVVERDTGIVRSTDAFAPERSALGAHATSTFTADDSLLFGNADGDVWTLDPVTLRADAHVKLPAGYVQWALVATADGTVFALGDLGILAFDRDGRELWRHVFERDGECSRITASSASQVAVCGDETGAVRVRSLTSGETLIPDMNYQLGAGGDLAMTEDGRQVLLMSATAPAVGVVRVDGAGPASERIAAGWTPDGGFSPDGSQIFVENMGNYSEAADAPTFAVWDVASDRPTFRVPEDVTDSYDGFLGGGRWLDEQTLLTWEVTVDDDGTEQYSARVIDLTTGRFIDSAIPDDTWEVFDSNVPDRVLVATEDTLRAEAIDSATLAVAGTSVPITTRDDHISDTADGTRLVRTIYDSGPDRWQTDILDTETGEVLASGLPTVDVTRVLPDGQILGADESSIARYSGDDLSRISTLPVELAWIWQMDVSADADILLAQGQSDTNVALVDLDDNLPLGDPLPNAGPGRAVLAADGSVFAVPGPSGVVLWTLDPQEHAEAACRLAGRDLTADEWQTYLSDLGPQHPICPGT</sequence>
<dbReference type="CDD" id="cd15831">
    <property type="entry name" value="BTAD"/>
    <property type="match status" value="1"/>
</dbReference>